<dbReference type="EMBL" id="AP025635">
    <property type="protein sequence ID" value="BDG68163.1"/>
    <property type="molecule type" value="Genomic_DNA"/>
</dbReference>
<dbReference type="Proteomes" id="UP000831692">
    <property type="component" value="Chromosome"/>
</dbReference>
<keyword evidence="2" id="KW-1185">Reference proteome</keyword>
<evidence type="ECO:0000313" key="2">
    <source>
        <dbReference type="Proteomes" id="UP000831692"/>
    </source>
</evidence>
<gene>
    <name evidence="1" type="ORF">ENLAB_17270</name>
</gene>
<accession>A0ABN6NPJ4</accession>
<sequence length="78" mass="9222">MIHKILPYTIFVIRTKRKKVQLDLERVQLPKHVTVNSFEDFIERYPSDLIEYVLDTFKLSGRNESTPLSSKKSIARRS</sequence>
<reference evidence="1 2" key="1">
    <citation type="submission" date="2022-03" db="EMBL/GenBank/DDBJ databases">
        <title>Complete genome sequence of Enterococcus innesii DB-1.</title>
        <authorList>
            <person name="Fukuda D."/>
            <person name="Nolasco-Hipolito C."/>
        </authorList>
    </citation>
    <scope>NUCLEOTIDE SEQUENCE [LARGE SCALE GENOMIC DNA]</scope>
    <source>
        <strain evidence="1 2">DB-1</strain>
    </source>
</reference>
<evidence type="ECO:0000313" key="1">
    <source>
        <dbReference type="EMBL" id="BDG68163.1"/>
    </source>
</evidence>
<protein>
    <submittedName>
        <fullName evidence="1">Uncharacterized protein</fullName>
    </submittedName>
</protein>
<proteinExistence type="predicted"/>
<organism evidence="1 2">
    <name type="scientific">Enterococcus innesii</name>
    <dbReference type="NCBI Taxonomy" id="2839759"/>
    <lineage>
        <taxon>Bacteria</taxon>
        <taxon>Bacillati</taxon>
        <taxon>Bacillota</taxon>
        <taxon>Bacilli</taxon>
        <taxon>Lactobacillales</taxon>
        <taxon>Enterococcaceae</taxon>
        <taxon>Enterococcus</taxon>
    </lineage>
</organism>
<name>A0ABN6NPJ4_9ENTE</name>